<dbReference type="Gene3D" id="1.10.3210.10">
    <property type="entry name" value="Hypothetical protein af1432"/>
    <property type="match status" value="1"/>
</dbReference>
<gene>
    <name evidence="2" type="ORF">CP373A1_00460</name>
</gene>
<dbReference type="InterPro" id="IPR003607">
    <property type="entry name" value="HD/PDEase_dom"/>
</dbReference>
<proteinExistence type="predicted"/>
<dbReference type="Pfam" id="PF01966">
    <property type="entry name" value="HD"/>
    <property type="match status" value="1"/>
</dbReference>
<comment type="caution">
    <text evidence="2">The sequence shown here is derived from an EMBL/GenBank/DDBJ whole genome shotgun (WGS) entry which is preliminary data.</text>
</comment>
<dbReference type="InterPro" id="IPR006674">
    <property type="entry name" value="HD_domain"/>
</dbReference>
<evidence type="ECO:0000313" key="2">
    <source>
        <dbReference type="EMBL" id="OBY12102.1"/>
    </source>
</evidence>
<sequence>MIIKDILYGEFQVEDIFEILINTKEIQRLKKIHQGGASFLVNPKLNITRYDHSIGTMLLIRLLGGSIEEQIAGLFHDISHTAFSHVIDTVLDNKKEDYHEIILEDVINNSDIPKILESNGYNYKDILLHHERWNILEKSAPKLCADRIDYTLRDMYNNGIITIEDIKKFLTNIRVINDEIVVTSLETGEWFVETYYKEVLDFFMDPLNIYSNYKFAEVLKLAINKKIITLEDFLKDDNYLLTILSSSRNSEIINLLNSISPNTKVVEDDSNYDIYKVNKLRIIDPTIYINNTLNKISNLSSYIRQTNKDAIKKSLKGSYIKIERS</sequence>
<keyword evidence="3" id="KW-1185">Reference proteome</keyword>
<dbReference type="Proteomes" id="UP000092714">
    <property type="component" value="Unassembled WGS sequence"/>
</dbReference>
<evidence type="ECO:0000259" key="1">
    <source>
        <dbReference type="PROSITE" id="PS51831"/>
    </source>
</evidence>
<dbReference type="EMBL" id="MAPZ01000009">
    <property type="protein sequence ID" value="OBY12102.1"/>
    <property type="molecule type" value="Genomic_DNA"/>
</dbReference>
<dbReference type="PANTHER" id="PTHR11373:SF41">
    <property type="entry name" value="METAL-DEPENDENT PHOSPHOHYDROLASE"/>
    <property type="match status" value="1"/>
</dbReference>
<dbReference type="RefSeq" id="WP_065254180.1">
    <property type="nucleotide sequence ID" value="NZ_MAPZ01000009.1"/>
</dbReference>
<dbReference type="SUPFAM" id="SSF109604">
    <property type="entry name" value="HD-domain/PDEase-like"/>
    <property type="match status" value="1"/>
</dbReference>
<dbReference type="eggNOG" id="COG1078">
    <property type="taxonomic scope" value="Bacteria"/>
</dbReference>
<accession>A0A1B8RTG7</accession>
<feature type="domain" description="HD" evidence="1">
    <location>
        <begin position="49"/>
        <end position="151"/>
    </location>
</feature>
<organism evidence="2 3">
    <name type="scientific">Clostridium paraputrificum</name>
    <dbReference type="NCBI Taxonomy" id="29363"/>
    <lineage>
        <taxon>Bacteria</taxon>
        <taxon>Bacillati</taxon>
        <taxon>Bacillota</taxon>
        <taxon>Clostridia</taxon>
        <taxon>Eubacteriales</taxon>
        <taxon>Clostridiaceae</taxon>
        <taxon>Clostridium</taxon>
    </lineage>
</organism>
<dbReference type="PROSITE" id="PS51831">
    <property type="entry name" value="HD"/>
    <property type="match status" value="1"/>
</dbReference>
<dbReference type="InterPro" id="IPR050135">
    <property type="entry name" value="dGTPase-like"/>
</dbReference>
<dbReference type="OrthoDB" id="9814017at2"/>
<dbReference type="GO" id="GO:0006203">
    <property type="term" value="P:dGTP catabolic process"/>
    <property type="evidence" value="ECO:0007669"/>
    <property type="project" value="TreeGrafter"/>
</dbReference>
<dbReference type="SMART" id="SM00471">
    <property type="entry name" value="HDc"/>
    <property type="match status" value="1"/>
</dbReference>
<reference evidence="2 3" key="1">
    <citation type="submission" date="2016-06" db="EMBL/GenBank/DDBJ databases">
        <authorList>
            <person name="Kjaerup R.B."/>
            <person name="Dalgaard T.S."/>
            <person name="Juul-Madsen H.R."/>
        </authorList>
    </citation>
    <scope>NUCLEOTIDE SEQUENCE [LARGE SCALE GENOMIC DNA]</scope>
    <source>
        <strain evidence="2 3">373-A1</strain>
    </source>
</reference>
<dbReference type="FunFam" id="1.10.3210.10:FF:000026">
    <property type="entry name" value="Metal-dependent phosphohydrolase"/>
    <property type="match status" value="1"/>
</dbReference>
<evidence type="ECO:0000313" key="3">
    <source>
        <dbReference type="Proteomes" id="UP000092714"/>
    </source>
</evidence>
<dbReference type="AlphaFoldDB" id="A0A1B8RTG7"/>
<dbReference type="CDD" id="cd00077">
    <property type="entry name" value="HDc"/>
    <property type="match status" value="1"/>
</dbReference>
<protein>
    <recommendedName>
        <fullName evidence="1">HD domain-containing protein</fullName>
    </recommendedName>
</protein>
<dbReference type="PANTHER" id="PTHR11373">
    <property type="entry name" value="DEOXYNUCLEOSIDE TRIPHOSPHATE TRIPHOSPHOHYDROLASE"/>
    <property type="match status" value="1"/>
</dbReference>
<name>A0A1B8RTG7_9CLOT</name>
<dbReference type="GO" id="GO:0008832">
    <property type="term" value="F:dGTPase activity"/>
    <property type="evidence" value="ECO:0007669"/>
    <property type="project" value="TreeGrafter"/>
</dbReference>